<evidence type="ECO:0000313" key="2">
    <source>
        <dbReference type="Proteomes" id="UP000601789"/>
    </source>
</evidence>
<reference evidence="1 2" key="1">
    <citation type="submission" date="2020-10" db="EMBL/GenBank/DDBJ databases">
        <title>Aquamicrobium zhengzhouensis sp. nov., a exopolysaccharide producing bacterium isolated from farmland soil.</title>
        <authorList>
            <person name="Wang X."/>
        </authorList>
    </citation>
    <scope>NUCLEOTIDE SEQUENCE [LARGE SCALE GENOMIC DNA]</scope>
    <source>
        <strain evidence="2">cd-1</strain>
    </source>
</reference>
<organism evidence="1 2">
    <name type="scientific">Aquamicrobium zhengzhouense</name>
    <dbReference type="NCBI Taxonomy" id="2781738"/>
    <lineage>
        <taxon>Bacteria</taxon>
        <taxon>Pseudomonadati</taxon>
        <taxon>Pseudomonadota</taxon>
        <taxon>Alphaproteobacteria</taxon>
        <taxon>Hyphomicrobiales</taxon>
        <taxon>Phyllobacteriaceae</taxon>
        <taxon>Aquamicrobium</taxon>
    </lineage>
</organism>
<protein>
    <submittedName>
        <fullName evidence="1">Uncharacterized protein</fullName>
    </submittedName>
</protein>
<name>A0ABS0SF97_9HYPH</name>
<comment type="caution">
    <text evidence="1">The sequence shown here is derived from an EMBL/GenBank/DDBJ whole genome shotgun (WGS) entry which is preliminary data.</text>
</comment>
<dbReference type="RefSeq" id="WP_198476875.1">
    <property type="nucleotide sequence ID" value="NZ_JADGMQ010000008.1"/>
</dbReference>
<dbReference type="Proteomes" id="UP000601789">
    <property type="component" value="Unassembled WGS sequence"/>
</dbReference>
<gene>
    <name evidence="1" type="ORF">IOD40_12470</name>
</gene>
<keyword evidence="2" id="KW-1185">Reference proteome</keyword>
<dbReference type="EMBL" id="JADGMQ010000008">
    <property type="protein sequence ID" value="MBI1621474.1"/>
    <property type="molecule type" value="Genomic_DNA"/>
</dbReference>
<evidence type="ECO:0000313" key="1">
    <source>
        <dbReference type="EMBL" id="MBI1621474.1"/>
    </source>
</evidence>
<accession>A0ABS0SF97</accession>
<sequence length="164" mass="18079">MDTNGTTRVKGEAVPVAATPIVALASRLDDAMTLYSKAEVISWESQQDDNGTKWASVSASKHAYDEELALRSMISMVKAESLEDVAIQLTYACVYLDLLWDQLSCDELTFNIKQDYRALLRLLHSARDFACASVANPPSDASSTVDHTNPWTHIEAVKRSEVKA</sequence>
<proteinExistence type="predicted"/>